<accession>A0AAD0U734</accession>
<keyword evidence="4" id="KW-1185">Reference proteome</keyword>
<evidence type="ECO:0000313" key="2">
    <source>
        <dbReference type="EMBL" id="AYR24523.1"/>
    </source>
</evidence>
<keyword evidence="1" id="KW-0812">Transmembrane</keyword>
<evidence type="ECO:0000313" key="3">
    <source>
        <dbReference type="EMBL" id="RAM67143.1"/>
    </source>
</evidence>
<dbReference type="RefSeq" id="WP_017454540.1">
    <property type="nucleotide sequence ID" value="NZ_CP024996.1"/>
</dbReference>
<keyword evidence="1" id="KW-1133">Transmembrane helix</keyword>
<reference evidence="2 5" key="2">
    <citation type="submission" date="2017-11" db="EMBL/GenBank/DDBJ databases">
        <title>Complete genome sequence of Herbaspirillum rubrisubalbicans DSM 11543.</title>
        <authorList>
            <person name="Chen M."/>
            <person name="An Q."/>
        </authorList>
    </citation>
    <scope>NUCLEOTIDE SEQUENCE [LARGE SCALE GENOMIC DNA]</scope>
    <source>
        <strain evidence="2 5">DSM 11543</strain>
    </source>
</reference>
<keyword evidence="1" id="KW-0472">Membrane</keyword>
<proteinExistence type="predicted"/>
<dbReference type="Gene3D" id="1.20.5.340">
    <property type="match status" value="1"/>
</dbReference>
<feature type="transmembrane region" description="Helical" evidence="1">
    <location>
        <begin position="66"/>
        <end position="86"/>
    </location>
</feature>
<gene>
    <name evidence="3" type="ORF">RB24_02235</name>
    <name evidence="2" type="ORF">RC54_12080</name>
</gene>
<name>A0AAD0U734_9BURK</name>
<dbReference type="EMBL" id="CP024996">
    <property type="protein sequence ID" value="AYR24523.1"/>
    <property type="molecule type" value="Genomic_DNA"/>
</dbReference>
<protein>
    <submittedName>
        <fullName evidence="2">DUF1640 domain-containing protein</fullName>
    </submittedName>
</protein>
<organism evidence="2 5">
    <name type="scientific">Herbaspirillum rubrisubalbicans</name>
    <dbReference type="NCBI Taxonomy" id="80842"/>
    <lineage>
        <taxon>Bacteria</taxon>
        <taxon>Pseudomonadati</taxon>
        <taxon>Pseudomonadota</taxon>
        <taxon>Betaproteobacteria</taxon>
        <taxon>Burkholderiales</taxon>
        <taxon>Oxalobacteraceae</taxon>
        <taxon>Herbaspirillum</taxon>
    </lineage>
</organism>
<dbReference type="EMBL" id="JUGD01000001">
    <property type="protein sequence ID" value="RAM67143.1"/>
    <property type="molecule type" value="Genomic_DNA"/>
</dbReference>
<evidence type="ECO:0000256" key="1">
    <source>
        <dbReference type="SAM" id="Phobius"/>
    </source>
</evidence>
<evidence type="ECO:0000313" key="5">
    <source>
        <dbReference type="Proteomes" id="UP000269199"/>
    </source>
</evidence>
<sequence length="87" mass="9762">MATTLFDTHEYIKRLEATGIPTEQAEAHATALAEAMNNELVKKSDLNEFRAEVATSFAEVRGQFELLKWMLGFMLAGTVGILFKIFH</sequence>
<dbReference type="Proteomes" id="UP000248631">
    <property type="component" value="Unassembled WGS sequence"/>
</dbReference>
<dbReference type="Proteomes" id="UP000269199">
    <property type="component" value="Chromosome"/>
</dbReference>
<reference evidence="3 4" key="1">
    <citation type="submission" date="2014-12" db="EMBL/GenBank/DDBJ databases">
        <title>Complete genome sequence of Herbaspirillum rubrisubalbicans Os38.</title>
        <authorList>
            <person name="Chen M."/>
            <person name="An Q."/>
        </authorList>
    </citation>
    <scope>NUCLEOTIDE SEQUENCE [LARGE SCALE GENOMIC DNA]</scope>
    <source>
        <strain evidence="3 4">Os38</strain>
    </source>
</reference>
<evidence type="ECO:0000313" key="4">
    <source>
        <dbReference type="Proteomes" id="UP000248631"/>
    </source>
</evidence>
<dbReference type="AlphaFoldDB" id="A0AAD0U734"/>